<evidence type="ECO:0000313" key="8">
    <source>
        <dbReference type="Proteomes" id="UP001156627"/>
    </source>
</evidence>
<evidence type="ECO:0000256" key="3">
    <source>
        <dbReference type="ARBA" id="ARBA00023172"/>
    </source>
</evidence>
<dbReference type="InterPro" id="IPR050090">
    <property type="entry name" value="Tyrosine_recombinase_XerCD"/>
</dbReference>
<keyword evidence="3" id="KW-0233">DNA recombination</keyword>
<evidence type="ECO:0000256" key="2">
    <source>
        <dbReference type="ARBA" id="ARBA00023125"/>
    </source>
</evidence>
<dbReference type="Gene3D" id="1.10.150.130">
    <property type="match status" value="1"/>
</dbReference>
<evidence type="ECO:0000313" key="7">
    <source>
        <dbReference type="EMBL" id="GLQ87322.1"/>
    </source>
</evidence>
<reference evidence="8" key="1">
    <citation type="journal article" date="2019" name="Int. J. Syst. Evol. Microbiol.">
        <title>The Global Catalogue of Microorganisms (GCM) 10K type strain sequencing project: providing services to taxonomists for standard genome sequencing and annotation.</title>
        <authorList>
            <consortium name="The Broad Institute Genomics Platform"/>
            <consortium name="The Broad Institute Genome Sequencing Center for Infectious Disease"/>
            <person name="Wu L."/>
            <person name="Ma J."/>
        </authorList>
    </citation>
    <scope>NUCLEOTIDE SEQUENCE [LARGE SCALE GENOMIC DNA]</scope>
    <source>
        <strain evidence="8">NBRC 111981</strain>
    </source>
</reference>
<dbReference type="InterPro" id="IPR057084">
    <property type="entry name" value="Int_N"/>
</dbReference>
<sequence>MAWAAKEESAVHHRVQRDYTVAEKTSLRDLLMRYEREVASKLKSSAVMHYHLARFVDDLGHLRLSGLTPEALTAWRDERLRTVSPATVRRELQTLGSVMTWARKDLLIAMPENPVSAIRLPPAGKARDRRLEEGEEARLMKALGDHSEPTKGAKRAGNYRVGTRNPLVKPVIQFAIESAMRLSEIVSLRWEDVDLEAQTAFLPDTKNGDSRTVPLSKRAVAVLNGLPRSEDEPRVFPVSANAVKLAWRRATARAGITDLRIHDQRHEATSRIAKKIPNLVELASVTGHKDLRMLQRYYHPRAEDLAKKLG</sequence>
<dbReference type="Pfam" id="PF24624">
    <property type="entry name" value="Int_N"/>
    <property type="match status" value="1"/>
</dbReference>
<evidence type="ECO:0000259" key="6">
    <source>
        <dbReference type="PROSITE" id="PS51900"/>
    </source>
</evidence>
<dbReference type="PANTHER" id="PTHR30349">
    <property type="entry name" value="PHAGE INTEGRASE-RELATED"/>
    <property type="match status" value="1"/>
</dbReference>
<dbReference type="CDD" id="cd00796">
    <property type="entry name" value="INT_Rci_Hp1_C"/>
    <property type="match status" value="1"/>
</dbReference>
<gene>
    <name evidence="7" type="ORF">GCM10007898_08880</name>
</gene>
<evidence type="ECO:0000259" key="5">
    <source>
        <dbReference type="PROSITE" id="PS51898"/>
    </source>
</evidence>
<feature type="domain" description="Tyr recombinase" evidence="5">
    <location>
        <begin position="126"/>
        <end position="310"/>
    </location>
</feature>
<dbReference type="PANTHER" id="PTHR30349:SF94">
    <property type="entry name" value="INTEGRASE_RECOMBINASE HI_1414-RELATED"/>
    <property type="match status" value="1"/>
</dbReference>
<dbReference type="InterPro" id="IPR013762">
    <property type="entry name" value="Integrase-like_cat_sf"/>
</dbReference>
<dbReference type="Pfam" id="PF00589">
    <property type="entry name" value="Phage_integrase"/>
    <property type="match status" value="1"/>
</dbReference>
<dbReference type="Proteomes" id="UP001156627">
    <property type="component" value="Unassembled WGS sequence"/>
</dbReference>
<protein>
    <submittedName>
        <fullName evidence="7">Integrase</fullName>
    </submittedName>
</protein>
<dbReference type="PROSITE" id="PS51898">
    <property type="entry name" value="TYR_RECOMBINASE"/>
    <property type="match status" value="1"/>
</dbReference>
<evidence type="ECO:0000256" key="1">
    <source>
        <dbReference type="ARBA" id="ARBA00022908"/>
    </source>
</evidence>
<dbReference type="InterPro" id="IPR002104">
    <property type="entry name" value="Integrase_catalytic"/>
</dbReference>
<keyword evidence="1" id="KW-0229">DNA integration</keyword>
<dbReference type="EMBL" id="BSOA01000003">
    <property type="protein sequence ID" value="GLQ87322.1"/>
    <property type="molecule type" value="Genomic_DNA"/>
</dbReference>
<keyword evidence="8" id="KW-1185">Reference proteome</keyword>
<name>A0ABQ5X6T0_9GAMM</name>
<dbReference type="Gene3D" id="1.10.443.10">
    <property type="entry name" value="Intergrase catalytic core"/>
    <property type="match status" value="1"/>
</dbReference>
<dbReference type="InterPro" id="IPR044068">
    <property type="entry name" value="CB"/>
</dbReference>
<feature type="domain" description="Core-binding (CB)" evidence="6">
    <location>
        <begin position="25"/>
        <end position="103"/>
    </location>
</feature>
<dbReference type="InterPro" id="IPR010998">
    <property type="entry name" value="Integrase_recombinase_N"/>
</dbReference>
<proteinExistence type="predicted"/>
<comment type="caution">
    <text evidence="7">The sequence shown here is derived from an EMBL/GenBank/DDBJ whole genome shotgun (WGS) entry which is preliminary data.</text>
</comment>
<evidence type="ECO:0000256" key="4">
    <source>
        <dbReference type="PROSITE-ProRule" id="PRU01248"/>
    </source>
</evidence>
<keyword evidence="2 4" id="KW-0238">DNA-binding</keyword>
<accession>A0ABQ5X6T0</accession>
<dbReference type="SUPFAM" id="SSF56349">
    <property type="entry name" value="DNA breaking-rejoining enzymes"/>
    <property type="match status" value="1"/>
</dbReference>
<dbReference type="InterPro" id="IPR011010">
    <property type="entry name" value="DNA_brk_join_enz"/>
</dbReference>
<organism evidence="7 8">
    <name type="scientific">Dyella flagellata</name>
    <dbReference type="NCBI Taxonomy" id="1867833"/>
    <lineage>
        <taxon>Bacteria</taxon>
        <taxon>Pseudomonadati</taxon>
        <taxon>Pseudomonadota</taxon>
        <taxon>Gammaproteobacteria</taxon>
        <taxon>Lysobacterales</taxon>
        <taxon>Rhodanobacteraceae</taxon>
        <taxon>Dyella</taxon>
    </lineage>
</organism>
<dbReference type="PROSITE" id="PS51900">
    <property type="entry name" value="CB"/>
    <property type="match status" value="1"/>
</dbReference>